<gene>
    <name evidence="2" type="ORF">KDK92_11530</name>
</gene>
<dbReference type="AlphaFoldDB" id="A0A9J6P133"/>
<feature type="region of interest" description="Disordered" evidence="1">
    <location>
        <begin position="1"/>
        <end position="41"/>
    </location>
</feature>
<protein>
    <submittedName>
        <fullName evidence="2">Uncharacterized protein</fullName>
    </submittedName>
</protein>
<sequence>MNKYSKETKNNLYGPHQREFLEAGEKEVRSSGPLDSVTLPDNVVDPIVSNNISQAEFDYTYDSVLKTSEKEEE</sequence>
<reference evidence="2" key="2">
    <citation type="submission" date="2021-04" db="EMBL/GenBank/DDBJ databases">
        <authorList>
            <person name="Dong X."/>
        </authorList>
    </citation>
    <scope>NUCLEOTIDE SEQUENCE</scope>
    <source>
        <strain evidence="2">ZWT</strain>
    </source>
</reference>
<feature type="compositionally biased region" description="Basic and acidic residues" evidence="1">
    <location>
        <begin position="16"/>
        <end position="29"/>
    </location>
</feature>
<dbReference type="EMBL" id="JAGSOJ010000002">
    <property type="protein sequence ID" value="MCM1990367.1"/>
    <property type="molecule type" value="Genomic_DNA"/>
</dbReference>
<proteinExistence type="predicted"/>
<evidence type="ECO:0000256" key="1">
    <source>
        <dbReference type="SAM" id="MobiDB-lite"/>
    </source>
</evidence>
<evidence type="ECO:0000313" key="2">
    <source>
        <dbReference type="EMBL" id="MCM1990367.1"/>
    </source>
</evidence>
<keyword evidence="3" id="KW-1185">Reference proteome</keyword>
<name>A0A9J6P133_9CLOT</name>
<organism evidence="2 3">
    <name type="scientific">Oceanirhabdus seepicola</name>
    <dbReference type="NCBI Taxonomy" id="2828781"/>
    <lineage>
        <taxon>Bacteria</taxon>
        <taxon>Bacillati</taxon>
        <taxon>Bacillota</taxon>
        <taxon>Clostridia</taxon>
        <taxon>Eubacteriales</taxon>
        <taxon>Clostridiaceae</taxon>
        <taxon>Oceanirhabdus</taxon>
    </lineage>
</organism>
<accession>A0A9J6P133</accession>
<reference evidence="2" key="1">
    <citation type="journal article" date="2021" name="mSystems">
        <title>Bacteria and Archaea Synergistically Convert Glycine Betaine to Biogenic Methane in the Formosa Cold Seep of the South China Sea.</title>
        <authorList>
            <person name="Li L."/>
            <person name="Zhang W."/>
            <person name="Zhang S."/>
            <person name="Song L."/>
            <person name="Sun Q."/>
            <person name="Zhang H."/>
            <person name="Xiang H."/>
            <person name="Dong X."/>
        </authorList>
    </citation>
    <scope>NUCLEOTIDE SEQUENCE</scope>
    <source>
        <strain evidence="2">ZWT</strain>
    </source>
</reference>
<dbReference type="RefSeq" id="WP_250859404.1">
    <property type="nucleotide sequence ID" value="NZ_JAGSOJ010000002.1"/>
</dbReference>
<dbReference type="Proteomes" id="UP001056429">
    <property type="component" value="Unassembled WGS sequence"/>
</dbReference>
<comment type="caution">
    <text evidence="2">The sequence shown here is derived from an EMBL/GenBank/DDBJ whole genome shotgun (WGS) entry which is preliminary data.</text>
</comment>
<evidence type="ECO:0000313" key="3">
    <source>
        <dbReference type="Proteomes" id="UP001056429"/>
    </source>
</evidence>